<organism evidence="3 4">
    <name type="scientific">Cupriavidus pauculus</name>
    <dbReference type="NCBI Taxonomy" id="82633"/>
    <lineage>
        <taxon>Bacteria</taxon>
        <taxon>Pseudomonadati</taxon>
        <taxon>Pseudomonadota</taxon>
        <taxon>Betaproteobacteria</taxon>
        <taxon>Burkholderiales</taxon>
        <taxon>Burkholderiaceae</taxon>
        <taxon>Cupriavidus</taxon>
    </lineage>
</organism>
<feature type="chain" id="PRO_5014846638" evidence="1">
    <location>
        <begin position="30"/>
        <end position="343"/>
    </location>
</feature>
<feature type="domain" description="Oxidoreductase molybdopterin-binding" evidence="2">
    <location>
        <begin position="54"/>
        <end position="199"/>
    </location>
</feature>
<dbReference type="Gene3D" id="3.90.420.10">
    <property type="entry name" value="Oxidoreductase, molybdopterin-binding domain"/>
    <property type="match status" value="2"/>
</dbReference>
<dbReference type="PROSITE" id="PS51257">
    <property type="entry name" value="PROKAR_LIPOPROTEIN"/>
    <property type="match status" value="1"/>
</dbReference>
<dbReference type="OrthoDB" id="482420at2"/>
<name>A0A2N5C780_9BURK</name>
<dbReference type="EMBL" id="PJRP01000013">
    <property type="protein sequence ID" value="PLP98083.1"/>
    <property type="molecule type" value="Genomic_DNA"/>
</dbReference>
<gene>
    <name evidence="3" type="ORF">CYJ10_23420</name>
</gene>
<feature type="domain" description="Oxidoreductase molybdopterin-binding" evidence="2">
    <location>
        <begin position="238"/>
        <end position="322"/>
    </location>
</feature>
<dbReference type="InterPro" id="IPR000572">
    <property type="entry name" value="OxRdtase_Mopterin-bd_dom"/>
</dbReference>
<dbReference type="AlphaFoldDB" id="A0A2N5C780"/>
<proteinExistence type="predicted"/>
<accession>A0A2N5C780</accession>
<dbReference type="Proteomes" id="UP000234341">
    <property type="component" value="Unassembled WGS sequence"/>
</dbReference>
<comment type="caution">
    <text evidence="3">The sequence shown here is derived from an EMBL/GenBank/DDBJ whole genome shotgun (WGS) entry which is preliminary data.</text>
</comment>
<evidence type="ECO:0000313" key="4">
    <source>
        <dbReference type="Proteomes" id="UP000234341"/>
    </source>
</evidence>
<evidence type="ECO:0000256" key="1">
    <source>
        <dbReference type="SAM" id="SignalP"/>
    </source>
</evidence>
<sequence>MALHRGEVFGWRRLALNVCWLALLPVATACGGSDDATASTSPPATTTPATPQATLGLAGELNTPGALTLSQLQAMPATTQTVSFSSGSGPQTHTYTGASLWTVLNQAGIQVNAAVHNDMLGKYVVATGSDNYRAVFAMGELSPDFGNRASQVVYAETLNGTSAALAAPDGPLRVTAPGDVKGGRYVSGLVKLEVRSATSTATGTGGGISTQFQLGGAVARPATFDLTALQALTPVTRTVGANTYTGVGLWDLVNAAGIATNTAVKNDLLGFYVVATGSDGYRTVISLAEISPDFGNQPDIVAYAMNGTPLTTNGFARLVIPNDGKAGRYVSNLVSLEVVAAAR</sequence>
<dbReference type="SUPFAM" id="SSF56524">
    <property type="entry name" value="Oxidoreductase molybdopterin-binding domain"/>
    <property type="match status" value="2"/>
</dbReference>
<evidence type="ECO:0000259" key="2">
    <source>
        <dbReference type="Pfam" id="PF00174"/>
    </source>
</evidence>
<evidence type="ECO:0000313" key="3">
    <source>
        <dbReference type="EMBL" id="PLP98083.1"/>
    </source>
</evidence>
<feature type="signal peptide" evidence="1">
    <location>
        <begin position="1"/>
        <end position="29"/>
    </location>
</feature>
<reference evidence="3 4" key="1">
    <citation type="submission" date="2017-12" db="EMBL/GenBank/DDBJ databases">
        <title>Genome sequence of the active heterotrophic nitrifier-denitrifier, Cupriavidus pauculus UM1.</title>
        <authorList>
            <person name="Putonti C."/>
            <person name="Castignetti D."/>
        </authorList>
    </citation>
    <scope>NUCLEOTIDE SEQUENCE [LARGE SCALE GENOMIC DNA]</scope>
    <source>
        <strain evidence="3 4">UM1</strain>
    </source>
</reference>
<protein>
    <submittedName>
        <fullName evidence="3">Molybdopterin-binding oxidoreductase</fullName>
    </submittedName>
</protein>
<dbReference type="Pfam" id="PF00174">
    <property type="entry name" value="Oxidored_molyb"/>
    <property type="match status" value="2"/>
</dbReference>
<dbReference type="RefSeq" id="WP_101683846.1">
    <property type="nucleotide sequence ID" value="NZ_PJRP01000013.1"/>
</dbReference>
<keyword evidence="1" id="KW-0732">Signal</keyword>
<dbReference type="InterPro" id="IPR036374">
    <property type="entry name" value="OxRdtase_Mopterin-bd_sf"/>
</dbReference>